<protein>
    <recommendedName>
        <fullName evidence="5">Type II toxin-antitoxin system PemK/MazF family toxin</fullName>
    </recommendedName>
</protein>
<proteinExistence type="inferred from homology"/>
<dbReference type="GO" id="GO:0004521">
    <property type="term" value="F:RNA endonuclease activity"/>
    <property type="evidence" value="ECO:0007669"/>
    <property type="project" value="TreeGrafter"/>
</dbReference>
<dbReference type="Proteomes" id="UP000194885">
    <property type="component" value="Unassembled WGS sequence"/>
</dbReference>
<evidence type="ECO:0000256" key="2">
    <source>
        <dbReference type="ARBA" id="ARBA00022649"/>
    </source>
</evidence>
<dbReference type="GO" id="GO:0006402">
    <property type="term" value="P:mRNA catabolic process"/>
    <property type="evidence" value="ECO:0007669"/>
    <property type="project" value="TreeGrafter"/>
</dbReference>
<evidence type="ECO:0008006" key="5">
    <source>
        <dbReference type="Google" id="ProtNLM"/>
    </source>
</evidence>
<dbReference type="SUPFAM" id="SSF50118">
    <property type="entry name" value="Cell growth inhibitor/plasmid maintenance toxic component"/>
    <property type="match status" value="1"/>
</dbReference>
<dbReference type="InterPro" id="IPR011067">
    <property type="entry name" value="Plasmid_toxin/cell-grow_inhib"/>
</dbReference>
<accession>A0A242ARN4</accession>
<dbReference type="InterPro" id="IPR003477">
    <property type="entry name" value="PemK-like"/>
</dbReference>
<dbReference type="PANTHER" id="PTHR33988">
    <property type="entry name" value="ENDORIBONUCLEASE MAZF-RELATED"/>
    <property type="match status" value="1"/>
</dbReference>
<comment type="similarity">
    <text evidence="1">Belongs to the PemK/MazF family.</text>
</comment>
<dbReference type="PANTHER" id="PTHR33988:SF3">
    <property type="entry name" value="ENDORIBONUCLEASE TOXIN CHPB-RELATED"/>
    <property type="match status" value="1"/>
</dbReference>
<name>A0A242ARN4_ENTFC</name>
<evidence type="ECO:0000313" key="4">
    <source>
        <dbReference type="Proteomes" id="UP000194885"/>
    </source>
</evidence>
<dbReference type="RefSeq" id="WP_086324011.1">
    <property type="nucleotide sequence ID" value="NZ_NGKW01000025.1"/>
</dbReference>
<gene>
    <name evidence="3" type="ORF">A5810_003109</name>
</gene>
<evidence type="ECO:0000313" key="3">
    <source>
        <dbReference type="EMBL" id="OTN83729.1"/>
    </source>
</evidence>
<keyword evidence="2" id="KW-1277">Toxin-antitoxin system</keyword>
<dbReference type="Gene3D" id="2.30.30.110">
    <property type="match status" value="1"/>
</dbReference>
<reference evidence="3 4" key="1">
    <citation type="submission" date="2017-05" db="EMBL/GenBank/DDBJ databases">
        <title>The Genome Sequence of Enterococcus faecium 7H8_DIV0219.</title>
        <authorList>
            <consortium name="The Broad Institute Genomics Platform"/>
            <consortium name="The Broad Institute Genomic Center for Infectious Diseases"/>
            <person name="Earl A."/>
            <person name="Manson A."/>
            <person name="Schwartman J."/>
            <person name="Gilmore M."/>
            <person name="Abouelleil A."/>
            <person name="Cao P."/>
            <person name="Chapman S."/>
            <person name="Cusick C."/>
            <person name="Shea T."/>
            <person name="Young S."/>
            <person name="Neafsey D."/>
            <person name="Nusbaum C."/>
            <person name="Birren B."/>
        </authorList>
    </citation>
    <scope>NUCLEOTIDE SEQUENCE [LARGE SCALE GENOMIC DNA]</scope>
    <source>
        <strain evidence="3 4">7H8_DIV0219</strain>
    </source>
</reference>
<evidence type="ECO:0000256" key="1">
    <source>
        <dbReference type="ARBA" id="ARBA00007521"/>
    </source>
</evidence>
<dbReference type="GO" id="GO:0003677">
    <property type="term" value="F:DNA binding"/>
    <property type="evidence" value="ECO:0007669"/>
    <property type="project" value="InterPro"/>
</dbReference>
<comment type="caution">
    <text evidence="3">The sequence shown here is derived from an EMBL/GenBank/DDBJ whole genome shotgun (WGS) entry which is preliminary data.</text>
</comment>
<dbReference type="EMBL" id="NGKW01000025">
    <property type="protein sequence ID" value="OTN83729.1"/>
    <property type="molecule type" value="Genomic_DNA"/>
</dbReference>
<organism evidence="3 4">
    <name type="scientific">Enterococcus faecium</name>
    <name type="common">Streptococcus faecium</name>
    <dbReference type="NCBI Taxonomy" id="1352"/>
    <lineage>
        <taxon>Bacteria</taxon>
        <taxon>Bacillati</taxon>
        <taxon>Bacillota</taxon>
        <taxon>Bacilli</taxon>
        <taxon>Lactobacillales</taxon>
        <taxon>Enterococcaceae</taxon>
        <taxon>Enterococcus</taxon>
    </lineage>
</organism>
<sequence>MYEAQQGDLIWLNFTPSFGREMRGKHPALVVSSNAYNRKTNYIIVCPITSGGNDFSGYIPLHGYKIHGRVNATQIHSFDTDRMVSKEFIDRLRGEDFLLVKQILDYSLEIDF</sequence>
<dbReference type="Pfam" id="PF02452">
    <property type="entry name" value="PemK_toxin"/>
    <property type="match status" value="1"/>
</dbReference>
<dbReference type="AlphaFoldDB" id="A0A242ARN4"/>
<dbReference type="GO" id="GO:0016075">
    <property type="term" value="P:rRNA catabolic process"/>
    <property type="evidence" value="ECO:0007669"/>
    <property type="project" value="TreeGrafter"/>
</dbReference>